<feature type="compositionally biased region" description="Basic and acidic residues" evidence="1">
    <location>
        <begin position="624"/>
        <end position="639"/>
    </location>
</feature>
<feature type="region of interest" description="Disordered" evidence="1">
    <location>
        <begin position="187"/>
        <end position="497"/>
    </location>
</feature>
<feature type="compositionally biased region" description="Low complexity" evidence="1">
    <location>
        <begin position="608"/>
        <end position="620"/>
    </location>
</feature>
<feature type="compositionally biased region" description="Low complexity" evidence="1">
    <location>
        <begin position="216"/>
        <end position="230"/>
    </location>
</feature>
<gene>
    <name evidence="2" type="ORF">Cvel_26278</name>
</gene>
<proteinExistence type="predicted"/>
<name>A0A0G4HCV7_9ALVE</name>
<evidence type="ECO:0000313" key="2">
    <source>
        <dbReference type="EMBL" id="CEM41826.1"/>
    </source>
</evidence>
<reference evidence="2" key="1">
    <citation type="submission" date="2014-11" db="EMBL/GenBank/DDBJ databases">
        <authorList>
            <person name="Otto D Thomas"/>
            <person name="Naeem Raeece"/>
        </authorList>
    </citation>
    <scope>NUCLEOTIDE SEQUENCE</scope>
</reference>
<organism evidence="2">
    <name type="scientific">Chromera velia CCMP2878</name>
    <dbReference type="NCBI Taxonomy" id="1169474"/>
    <lineage>
        <taxon>Eukaryota</taxon>
        <taxon>Sar</taxon>
        <taxon>Alveolata</taxon>
        <taxon>Colpodellida</taxon>
        <taxon>Chromeraceae</taxon>
        <taxon>Chromera</taxon>
    </lineage>
</organism>
<accession>A0A0G4HCV7</accession>
<evidence type="ECO:0000256" key="1">
    <source>
        <dbReference type="SAM" id="MobiDB-lite"/>
    </source>
</evidence>
<sequence length="647" mass="68852">MALGSLVAYPSMLEGWLRTYLPFLLPVFKYDELTENEWAERKSSVFQSAQDAMQTREISNHHPLYLQSLNYTRHNAYYANYFVDQVERHFAAHPPPPPPEPISLEDQPLSRLAPLPLPRQQTQIPREVVAAARARARQRFTRSTVAAAAASVSSGPRFPPSPPFQPLHVDIKIQGSHVDFEERPLTELHKPRTQGATPKGSKQASPTSTRRPDTPEPSNSSTKPKTKPSTGAPGKSPTNSVSPPPRRRSVLSKDMVIEDDDDDDDPNEDEEALGLQPLWDAMEDEEALGLQHASVGGSAGSQGKGRKTGGTTRGLPKEDEDDEDWNPSASSKSSRKDKGRQQSSSGEGVRGASKGQGAKDRVSSLGSSTQELIESALLRRGRVTTGPSEAVVPRRRGAKGFPAEVPAPSPLTSQTGGTVAGVKQAGKANGKGRKDKPKTASPRGQVTQPDTSFLQSESQAVPSQALAQLPQDKEQDVIMGGSEESGSGEEKQSLQLSMLTRAGGTYTSLAGDTTGTGVGLASTLRSAGGLLDSPSASPLKVPPFLGLTVDTSMAVGLGSESLKRPLLSSDGGGSSASPILAEKEKDNEGEHAEKKVKPLSDPSQFGPSSSLSNLGQSGNLADAARGDPEERAKQHERLVGRRAPPRT</sequence>
<protein>
    <submittedName>
        <fullName evidence="2">Uncharacterized protein</fullName>
    </submittedName>
</protein>
<feature type="compositionally biased region" description="Polar residues" evidence="1">
    <location>
        <begin position="442"/>
        <end position="466"/>
    </location>
</feature>
<feature type="compositionally biased region" description="Acidic residues" evidence="1">
    <location>
        <begin position="257"/>
        <end position="272"/>
    </location>
</feature>
<feature type="region of interest" description="Disordered" evidence="1">
    <location>
        <begin position="562"/>
        <end position="647"/>
    </location>
</feature>
<dbReference type="EMBL" id="CDMZ01002315">
    <property type="protein sequence ID" value="CEM41826.1"/>
    <property type="molecule type" value="Genomic_DNA"/>
</dbReference>
<feature type="compositionally biased region" description="Polar residues" evidence="1">
    <location>
        <begin position="194"/>
        <end position="209"/>
    </location>
</feature>
<dbReference type="VEuPathDB" id="CryptoDB:Cvel_26278"/>
<dbReference type="AlphaFoldDB" id="A0A0G4HCV7"/>
<feature type="compositionally biased region" description="Basic and acidic residues" evidence="1">
    <location>
        <begin position="581"/>
        <end position="598"/>
    </location>
</feature>